<comment type="subcellular location">
    <subcellularLocation>
        <location evidence="1">Membrane</location>
    </subcellularLocation>
</comment>
<dbReference type="Pfam" id="PF00672">
    <property type="entry name" value="HAMP"/>
    <property type="match status" value="1"/>
</dbReference>
<dbReference type="SUPFAM" id="SSF58104">
    <property type="entry name" value="Methyl-accepting chemotaxis protein (MCP) signaling domain"/>
    <property type="match status" value="1"/>
</dbReference>
<dbReference type="GO" id="GO:0016020">
    <property type="term" value="C:membrane"/>
    <property type="evidence" value="ECO:0007669"/>
    <property type="project" value="UniProtKB-SubCell"/>
</dbReference>
<evidence type="ECO:0000259" key="6">
    <source>
        <dbReference type="PROSITE" id="PS50111"/>
    </source>
</evidence>
<dbReference type="Pfam" id="PF00015">
    <property type="entry name" value="MCPsignal"/>
    <property type="match status" value="1"/>
</dbReference>
<feature type="domain" description="Methyl-accepting transducer" evidence="6">
    <location>
        <begin position="268"/>
        <end position="504"/>
    </location>
</feature>
<dbReference type="PANTHER" id="PTHR32089:SF33">
    <property type="entry name" value="TOXIN COREGULATED PILUS BIOSYNTHESIS PROTEIN I"/>
    <property type="match status" value="1"/>
</dbReference>
<dbReference type="EMBL" id="VXJS01000001">
    <property type="protein sequence ID" value="KAA8681652.1"/>
    <property type="molecule type" value="Genomic_DNA"/>
</dbReference>
<dbReference type="GO" id="GO:0006935">
    <property type="term" value="P:chemotaxis"/>
    <property type="evidence" value="ECO:0007669"/>
    <property type="project" value="UniProtKB-ARBA"/>
</dbReference>
<dbReference type="PROSITE" id="PS50111">
    <property type="entry name" value="CHEMOTAXIS_TRANSDUC_2"/>
    <property type="match status" value="1"/>
</dbReference>
<dbReference type="InterPro" id="IPR004089">
    <property type="entry name" value="MCPsignal_dom"/>
</dbReference>
<dbReference type="Gene3D" id="1.10.287.950">
    <property type="entry name" value="Methyl-accepting chemotaxis protein"/>
    <property type="match status" value="1"/>
</dbReference>
<dbReference type="CDD" id="cd11386">
    <property type="entry name" value="MCP_signal"/>
    <property type="match status" value="1"/>
</dbReference>
<keyword evidence="9" id="KW-1185">Reference proteome</keyword>
<proteinExistence type="inferred from homology"/>
<dbReference type="AlphaFoldDB" id="A0A5M9P6L7"/>
<dbReference type="OrthoDB" id="2489132at2"/>
<feature type="transmembrane region" description="Helical" evidence="5">
    <location>
        <begin position="186"/>
        <end position="208"/>
    </location>
</feature>
<feature type="domain" description="HAMP" evidence="7">
    <location>
        <begin position="210"/>
        <end position="263"/>
    </location>
</feature>
<keyword evidence="5" id="KW-0812">Transmembrane</keyword>
<evidence type="ECO:0000313" key="9">
    <source>
        <dbReference type="Proteomes" id="UP000322521"/>
    </source>
</evidence>
<comment type="caution">
    <text evidence="8">The sequence shown here is derived from an EMBL/GenBank/DDBJ whole genome shotgun (WGS) entry which is preliminary data.</text>
</comment>
<evidence type="ECO:0000313" key="8">
    <source>
        <dbReference type="EMBL" id="KAA8681652.1"/>
    </source>
</evidence>
<dbReference type="PROSITE" id="PS50885">
    <property type="entry name" value="HAMP"/>
    <property type="match status" value="1"/>
</dbReference>
<keyword evidence="5" id="KW-1133">Transmembrane helix</keyword>
<gene>
    <name evidence="8" type="ORF">F4W18_03595</name>
</gene>
<evidence type="ECO:0000256" key="4">
    <source>
        <dbReference type="PROSITE-ProRule" id="PRU00284"/>
    </source>
</evidence>
<dbReference type="SMART" id="SM00283">
    <property type="entry name" value="MA"/>
    <property type="match status" value="1"/>
</dbReference>
<dbReference type="InterPro" id="IPR003660">
    <property type="entry name" value="HAMP_dom"/>
</dbReference>
<protein>
    <submittedName>
        <fullName evidence="8">HAMP domain-containing protein</fullName>
    </submittedName>
</protein>
<dbReference type="RefSeq" id="WP_086714321.1">
    <property type="nucleotide sequence ID" value="NZ_AP025493.1"/>
</dbReference>
<accession>A0A5M9P6L7</accession>
<evidence type="ECO:0000256" key="5">
    <source>
        <dbReference type="SAM" id="Phobius"/>
    </source>
</evidence>
<sequence>MQKLFNNLTIKQLILLLTICSLATVSLSIGYSASKLSDVSKSSTVEVKSAVNVVLNVVNEQTIPFWQLRLDLTRSIYSHDERKAYGDKIERWYRDYQNLFDRVGRSEFDRDFIRNVDNYYEHNKRAKEVFDAYENGLVSQLERDEYIAKGREISVSIRNELANRVQNYASHVVSEIEEAETEIHEAIYMLVGILLIVVFASFIAGFLLSNSISQKIHRVCSALEDLSNQKLTTRLPDIEGNNEANILAKYYNRSADNLGEVINDLTNIAESVAASSVELSAVMTQSSANAQEESHQVTQIATAINQMSMTAKEVSQNASHAEQQAGNATDSVTNGHVAVSALEDISSQISESVNSTAEALEELKSYSLDINSVIDVISSVSEQTNLLALNAAIEAARAGEQGRGFAVVADEVRNLAGKTQQSTESIRTLIERLQEKSEATNIEMSSNIELVTQSRDAVESVAKAFSSIIESVNSISEVNILVATASEEQSAVSSDISKNVEVVSDVVSQNVAGIAQSSVATEELARLAEEQQRRLKEFTV</sequence>
<evidence type="ECO:0000259" key="7">
    <source>
        <dbReference type="PROSITE" id="PS50885"/>
    </source>
</evidence>
<comment type="similarity">
    <text evidence="3">Belongs to the methyl-accepting chemotaxis (MCP) protein family.</text>
</comment>
<evidence type="ECO:0000256" key="3">
    <source>
        <dbReference type="ARBA" id="ARBA00029447"/>
    </source>
</evidence>
<dbReference type="Proteomes" id="UP000322521">
    <property type="component" value="Unassembled WGS sequence"/>
</dbReference>
<name>A0A5M9P6L7_9VIBR</name>
<dbReference type="PANTHER" id="PTHR32089">
    <property type="entry name" value="METHYL-ACCEPTING CHEMOTAXIS PROTEIN MCPB"/>
    <property type="match status" value="1"/>
</dbReference>
<dbReference type="FunFam" id="1.10.287.950:FF:000001">
    <property type="entry name" value="Methyl-accepting chemotaxis sensory transducer"/>
    <property type="match status" value="1"/>
</dbReference>
<keyword evidence="5" id="KW-0472">Membrane</keyword>
<evidence type="ECO:0000256" key="2">
    <source>
        <dbReference type="ARBA" id="ARBA00023224"/>
    </source>
</evidence>
<dbReference type="GO" id="GO:0007165">
    <property type="term" value="P:signal transduction"/>
    <property type="evidence" value="ECO:0007669"/>
    <property type="project" value="UniProtKB-KW"/>
</dbReference>
<evidence type="ECO:0000256" key="1">
    <source>
        <dbReference type="ARBA" id="ARBA00004370"/>
    </source>
</evidence>
<reference evidence="8 9" key="1">
    <citation type="submission" date="2019-09" db="EMBL/GenBank/DDBJ databases">
        <title>Draft genome sequence of various Type strains from the CCUG.</title>
        <authorList>
            <person name="Pineiro-Iglesias B."/>
            <person name="Tunovic T."/>
            <person name="Unosson C."/>
            <person name="Inganas E."/>
            <person name="Ohlen M."/>
            <person name="Cardew S."/>
            <person name="Jensie-Markopoulos S."/>
            <person name="Salva-Serra F."/>
            <person name="Jaen-Luchoro D."/>
            <person name="Karlsson R."/>
            <person name="Svensson-Stadler L."/>
            <person name="Chun J."/>
            <person name="Moore E."/>
        </authorList>
    </citation>
    <scope>NUCLEOTIDE SEQUENCE [LARGE SCALE GENOMIC DNA]</scope>
    <source>
        <strain evidence="8 9">CCUG 56969T</strain>
    </source>
</reference>
<organism evidence="8 9">
    <name type="scientific">Vibrio gigantis</name>
    <dbReference type="NCBI Taxonomy" id="296199"/>
    <lineage>
        <taxon>Bacteria</taxon>
        <taxon>Pseudomonadati</taxon>
        <taxon>Pseudomonadota</taxon>
        <taxon>Gammaproteobacteria</taxon>
        <taxon>Vibrionales</taxon>
        <taxon>Vibrionaceae</taxon>
        <taxon>Vibrio</taxon>
    </lineage>
</organism>
<keyword evidence="2 4" id="KW-0807">Transducer</keyword>